<dbReference type="EMBL" id="SLXQ01000004">
    <property type="protein sequence ID" value="TCP53556.1"/>
    <property type="molecule type" value="Genomic_DNA"/>
</dbReference>
<comment type="caution">
    <text evidence="1">The sequence shown here is derived from an EMBL/GenBank/DDBJ whole genome shotgun (WGS) entry which is preliminary data.</text>
</comment>
<organism evidence="1 2">
    <name type="scientific">Tamaricihabitans halophyticus</name>
    <dbReference type="NCBI Taxonomy" id="1262583"/>
    <lineage>
        <taxon>Bacteria</taxon>
        <taxon>Bacillati</taxon>
        <taxon>Actinomycetota</taxon>
        <taxon>Actinomycetes</taxon>
        <taxon>Pseudonocardiales</taxon>
        <taxon>Pseudonocardiaceae</taxon>
        <taxon>Tamaricihabitans</taxon>
    </lineage>
</organism>
<gene>
    <name evidence="1" type="ORF">EV191_104123</name>
</gene>
<evidence type="ECO:0000313" key="2">
    <source>
        <dbReference type="Proteomes" id="UP000294911"/>
    </source>
</evidence>
<name>A0A4V2SU78_9PSEU</name>
<dbReference type="AlphaFoldDB" id="A0A4V2SU78"/>
<protein>
    <recommendedName>
        <fullName evidence="3">Sulfotransferase family protein</fullName>
    </recommendedName>
</protein>
<dbReference type="InterPro" id="IPR027417">
    <property type="entry name" value="P-loop_NTPase"/>
</dbReference>
<sequence length="402" mass="44862">MPPRGDPPGVYYPPWPMAPPQRVYLHIGLPKTGTTSLQGVLWHHRAATVAAGTLYPGADEAAQHRAAMDVHGGRYGGWREPGVTGSWEWLVEQVRAHPGASVISSELLAPASPDEARAVLSALDFAEVHIVCTARDLARQIPSVWQENVKTRHTTSYADFLAALRSGELNPTSQLFWDYQDLPRVLRTWAAALPAERVHVVTVPPRGTPNEVLWQRFAPVIELCPGEFTTDVPQHNYSLGVAETELLRRVNNRLGDDYEWPAYTLVVKEILAEQILSRRPGTTSIALPADDQDWVRETARRHVAELREAGYHVIGDLDELIPPEATTATGDPGLDAEEARLLEVAVDALATLVQRMPTPKSPESRAEQLARTLRELSERYPPALAARRWYWRARSRVRVTRR</sequence>
<dbReference type="SUPFAM" id="SSF52540">
    <property type="entry name" value="P-loop containing nucleoside triphosphate hydrolases"/>
    <property type="match status" value="1"/>
</dbReference>
<dbReference type="Proteomes" id="UP000294911">
    <property type="component" value="Unassembled WGS sequence"/>
</dbReference>
<evidence type="ECO:0000313" key="1">
    <source>
        <dbReference type="EMBL" id="TCP53556.1"/>
    </source>
</evidence>
<keyword evidence="2" id="KW-1185">Reference proteome</keyword>
<evidence type="ECO:0008006" key="3">
    <source>
        <dbReference type="Google" id="ProtNLM"/>
    </source>
</evidence>
<accession>A0A4V2SU78</accession>
<reference evidence="1 2" key="1">
    <citation type="submission" date="2019-03" db="EMBL/GenBank/DDBJ databases">
        <title>Genomic Encyclopedia of Type Strains, Phase IV (KMG-IV): sequencing the most valuable type-strain genomes for metagenomic binning, comparative biology and taxonomic classification.</title>
        <authorList>
            <person name="Goeker M."/>
        </authorList>
    </citation>
    <scope>NUCLEOTIDE SEQUENCE [LARGE SCALE GENOMIC DNA]</scope>
    <source>
        <strain evidence="1 2">DSM 45765</strain>
    </source>
</reference>
<proteinExistence type="predicted"/>
<dbReference type="Gene3D" id="3.40.50.300">
    <property type="entry name" value="P-loop containing nucleotide triphosphate hydrolases"/>
    <property type="match status" value="1"/>
</dbReference>